<dbReference type="PANTHER" id="PTHR42685">
    <property type="entry name" value="GERANYLGERANYL DIPHOSPHATE REDUCTASE"/>
    <property type="match status" value="1"/>
</dbReference>
<proteinExistence type="predicted"/>
<dbReference type="HOGENOM" id="CLU_024648_0_0_0"/>
<dbReference type="InterPro" id="IPR011777">
    <property type="entry name" value="Geranylgeranyl_Rdtase_fam"/>
</dbReference>
<feature type="domain" description="Digeranylgeranylglycerophospholipid reductase catalytic" evidence="1">
    <location>
        <begin position="185"/>
        <end position="244"/>
    </location>
</feature>
<dbReference type="AlphaFoldDB" id="D3SL68"/>
<dbReference type="NCBIfam" id="TIGR02032">
    <property type="entry name" value="GG-red-SF"/>
    <property type="match status" value="1"/>
</dbReference>
<reference evidence="3" key="1">
    <citation type="journal article" date="2010" name="Stand. Genomic Sci.">
        <title>Complete genome sequence of Thermocrinis albus type strain (HI 11/12T).</title>
        <authorList>
            <person name="Wirth R."/>
            <person name="Sikorski J."/>
            <person name="Brambilla E."/>
            <person name="Misra M."/>
            <person name="Lapidus A."/>
            <person name="Copeland A."/>
            <person name="Nolan M."/>
            <person name="Lucas S."/>
            <person name="Chen F."/>
            <person name="Tice H."/>
            <person name="Cheng J.F."/>
            <person name="Han C."/>
            <person name="Detter J.C."/>
            <person name="Tapia R."/>
            <person name="Bruce D."/>
            <person name="Goodwin L."/>
            <person name="Pitluck S."/>
            <person name="Pati A."/>
            <person name="Anderson I."/>
            <person name="Ivanova N."/>
            <person name="Mavromatis K."/>
            <person name="Mikhailova N."/>
            <person name="Chen A."/>
            <person name="Palaniappan K."/>
            <person name="Bilek Y."/>
            <person name="Hader T."/>
            <person name="Land M."/>
            <person name="Hauser L."/>
            <person name="Chang Y.J."/>
            <person name="Jeffries C.D."/>
            <person name="Tindall B.J."/>
            <person name="Rohde M."/>
            <person name="Goker M."/>
            <person name="Bristow J."/>
            <person name="Eisen J.A."/>
            <person name="Markowitz V."/>
            <person name="Hugenholtz P."/>
            <person name="Kyrpides N.C."/>
            <person name="Klenk H.P."/>
        </authorList>
    </citation>
    <scope>NUCLEOTIDE SEQUENCE [LARGE SCALE GENOMIC DNA]</scope>
    <source>
        <strain evidence="3">DSM 14484 / JCM 11386 / HI 11/12</strain>
    </source>
</reference>
<gene>
    <name evidence="2" type="ordered locus">Thal_0865</name>
</gene>
<dbReference type="STRING" id="638303.Thal_0865"/>
<name>D3SL68_THEAH</name>
<keyword evidence="3" id="KW-1185">Reference proteome</keyword>
<dbReference type="SUPFAM" id="SSF51905">
    <property type="entry name" value="FAD/NAD(P)-binding domain"/>
    <property type="match status" value="1"/>
</dbReference>
<dbReference type="Pfam" id="PF22578">
    <property type="entry name" value="GGR_cat"/>
    <property type="match status" value="1"/>
</dbReference>
<dbReference type="RefSeq" id="WP_012991904.1">
    <property type="nucleotide sequence ID" value="NC_013894.1"/>
</dbReference>
<dbReference type="PRINTS" id="PR00420">
    <property type="entry name" value="RNGMNOXGNASE"/>
</dbReference>
<dbReference type="OrthoDB" id="9806565at2"/>
<dbReference type="KEGG" id="tal:Thal_0865"/>
<dbReference type="Gene3D" id="3.50.50.60">
    <property type="entry name" value="FAD/NAD(P)-binding domain"/>
    <property type="match status" value="1"/>
</dbReference>
<dbReference type="EMBL" id="CP001931">
    <property type="protein sequence ID" value="ADC89498.1"/>
    <property type="molecule type" value="Genomic_DNA"/>
</dbReference>
<dbReference type="Pfam" id="PF13450">
    <property type="entry name" value="NAD_binding_8"/>
    <property type="match status" value="1"/>
</dbReference>
<dbReference type="GO" id="GO:0016628">
    <property type="term" value="F:oxidoreductase activity, acting on the CH-CH group of donors, NAD or NADP as acceptor"/>
    <property type="evidence" value="ECO:0007669"/>
    <property type="project" value="InterPro"/>
</dbReference>
<dbReference type="eggNOG" id="COG0644">
    <property type="taxonomic scope" value="Bacteria"/>
</dbReference>
<dbReference type="InterPro" id="IPR054715">
    <property type="entry name" value="GGR_cat"/>
</dbReference>
<evidence type="ECO:0000313" key="2">
    <source>
        <dbReference type="EMBL" id="ADC89498.1"/>
    </source>
</evidence>
<dbReference type="InterPro" id="IPR036188">
    <property type="entry name" value="FAD/NAD-bd_sf"/>
</dbReference>
<evidence type="ECO:0000313" key="3">
    <source>
        <dbReference type="Proteomes" id="UP000002043"/>
    </source>
</evidence>
<dbReference type="InterPro" id="IPR050407">
    <property type="entry name" value="Geranylgeranyl_reductase"/>
</dbReference>
<protein>
    <submittedName>
        <fullName evidence="2">Geranylgeranyl reductase</fullName>
    </submittedName>
</protein>
<accession>D3SL68</accession>
<organism evidence="2 3">
    <name type="scientific">Thermocrinis albus (strain DSM 14484 / JCM 11386 / HI 11/12)</name>
    <dbReference type="NCBI Taxonomy" id="638303"/>
    <lineage>
        <taxon>Bacteria</taxon>
        <taxon>Pseudomonadati</taxon>
        <taxon>Aquificota</taxon>
        <taxon>Aquificia</taxon>
        <taxon>Aquificales</taxon>
        <taxon>Aquificaceae</taxon>
        <taxon>Thermocrinis</taxon>
    </lineage>
</organism>
<evidence type="ECO:0000259" key="1">
    <source>
        <dbReference type="Pfam" id="PF22578"/>
    </source>
</evidence>
<sequence length="348" mass="38148">MEKIRADVLVVGAGPAGSTCAWELSKRGAKVILVDFKRAVGVPVQCAEFVPAQLFNSFPQLFTDKAIAQRVEKMIHFTPWGDVVEMSSPGYVLNREVFDSHIAQLAVKEGAQLFLRCIFLGFQDGVCLVEEIDTRRRFTVDADMVVGADGPRSRVAKLTGGGCSHFLTTAQVTLPLRVPLKDLLIYFREYIPGGYGWVFPKGSVANVGVGLDPAFGINVMEALRTFLKELLKEKVVEEKVLKRTGGWIPADGLIRPVRGKVLLVGDAGGFCHPITGGGIANAVMSGSMAGKALAEGKPEEFQEEAEDVFGPSINRAAIKRKLHMKSWDDLKKIIPITWIAFDEYWRVL</sequence>
<dbReference type="Proteomes" id="UP000002043">
    <property type="component" value="Chromosome"/>
</dbReference>
<dbReference type="PANTHER" id="PTHR42685:SF22">
    <property type="entry name" value="CONDITIONED MEDIUM FACTOR RECEPTOR 1"/>
    <property type="match status" value="1"/>
</dbReference>